<name>A0A285EXQ2_9ACTN</name>
<proteinExistence type="predicted"/>
<reference evidence="2 3" key="1">
    <citation type="submission" date="2017-09" db="EMBL/GenBank/DDBJ databases">
        <authorList>
            <person name="Ehlers B."/>
            <person name="Leendertz F.H."/>
        </authorList>
    </citation>
    <scope>NUCLEOTIDE SEQUENCE [LARGE SCALE GENOMIC DNA]</scope>
    <source>
        <strain evidence="2 3">CGMCC 4.6857</strain>
    </source>
</reference>
<feature type="domain" description="YdhG-like" evidence="1">
    <location>
        <begin position="45"/>
        <end position="104"/>
    </location>
</feature>
<evidence type="ECO:0000259" key="1">
    <source>
        <dbReference type="Pfam" id="PF08818"/>
    </source>
</evidence>
<dbReference type="OrthoDB" id="32458at2"/>
<organism evidence="2 3">
    <name type="scientific">Paractinoplanes atraurantiacus</name>
    <dbReference type="NCBI Taxonomy" id="1036182"/>
    <lineage>
        <taxon>Bacteria</taxon>
        <taxon>Bacillati</taxon>
        <taxon>Actinomycetota</taxon>
        <taxon>Actinomycetes</taxon>
        <taxon>Micromonosporales</taxon>
        <taxon>Micromonosporaceae</taxon>
        <taxon>Paractinoplanes</taxon>
    </lineage>
</organism>
<protein>
    <submittedName>
        <fullName evidence="2">Uncharacterized conserved protein YdhG, YjbR/CyaY-like superfamily, DUF1801 family</fullName>
    </submittedName>
</protein>
<dbReference type="Pfam" id="PF08818">
    <property type="entry name" value="DUF1801"/>
    <property type="match status" value="1"/>
</dbReference>
<dbReference type="Gene3D" id="3.90.1150.200">
    <property type="match status" value="1"/>
</dbReference>
<dbReference type="EMBL" id="OBDY01000001">
    <property type="protein sequence ID" value="SNY03789.1"/>
    <property type="molecule type" value="Genomic_DNA"/>
</dbReference>
<dbReference type="Proteomes" id="UP000219612">
    <property type="component" value="Unassembled WGS sequence"/>
</dbReference>
<accession>A0A285EXQ2</accession>
<gene>
    <name evidence="2" type="ORF">SAMN05421748_10129</name>
</gene>
<evidence type="ECO:0000313" key="2">
    <source>
        <dbReference type="EMBL" id="SNY03789.1"/>
    </source>
</evidence>
<sequence>MSNFTTAERDAIKDRAKELKRGAKADTEPDVLAKIAEMADADRVQAEQLHAIVRANAPELTPKLWYGMPAYYRNGKMICFFQSRAKFKTRYATLGFSDNATLDDGDMWPTYFALLKIDEQKIATLLARALG</sequence>
<dbReference type="RefSeq" id="WP_097317407.1">
    <property type="nucleotide sequence ID" value="NZ_OBDY01000001.1"/>
</dbReference>
<keyword evidence="3" id="KW-1185">Reference proteome</keyword>
<dbReference type="SUPFAM" id="SSF159888">
    <property type="entry name" value="YdhG-like"/>
    <property type="match status" value="1"/>
</dbReference>
<dbReference type="AlphaFoldDB" id="A0A285EXQ2"/>
<dbReference type="InterPro" id="IPR014922">
    <property type="entry name" value="YdhG-like"/>
</dbReference>
<evidence type="ECO:0000313" key="3">
    <source>
        <dbReference type="Proteomes" id="UP000219612"/>
    </source>
</evidence>